<evidence type="ECO:0000313" key="1">
    <source>
        <dbReference type="EMBL" id="KYF47801.1"/>
    </source>
</evidence>
<dbReference type="VEuPathDB" id="ToxoDB:TGARI_311050"/>
<reference evidence="1 2" key="1">
    <citation type="journal article" date="2016" name="Nat. Commun.">
        <title>Local admixture of amplified and diversified secreted pathogenesis determinants shapes mosaic Toxoplasma gondii genomes.</title>
        <authorList>
            <person name="Lorenzi H."/>
            <person name="Khan A."/>
            <person name="Behnke M.S."/>
            <person name="Namasivayam S."/>
            <person name="Swapna L.S."/>
            <person name="Hadjithomas M."/>
            <person name="Karamycheva S."/>
            <person name="Pinney D."/>
            <person name="Brunk B.P."/>
            <person name="Ajioka J.W."/>
            <person name="Ajzenberg D."/>
            <person name="Boothroyd J.C."/>
            <person name="Boyle J.P."/>
            <person name="Darde M.L."/>
            <person name="Diaz-Miranda M.A."/>
            <person name="Dubey J.P."/>
            <person name="Fritz H.M."/>
            <person name="Gennari S.M."/>
            <person name="Gregory B.D."/>
            <person name="Kim K."/>
            <person name="Saeij J.P."/>
            <person name="Su C."/>
            <person name="White M.W."/>
            <person name="Zhu X.Q."/>
            <person name="Howe D.K."/>
            <person name="Rosenthal B.M."/>
            <person name="Grigg M.E."/>
            <person name="Parkinson J."/>
            <person name="Liu L."/>
            <person name="Kissinger J.C."/>
            <person name="Roos D.S."/>
            <person name="Sibley L.D."/>
        </authorList>
    </citation>
    <scope>NUCLEOTIDE SEQUENCE [LARGE SCALE GENOMIC DNA]</scope>
    <source>
        <strain evidence="1 2">ARI</strain>
    </source>
</reference>
<comment type="caution">
    <text evidence="1">The sequence shown here is derived from an EMBL/GenBank/DDBJ whole genome shotgun (WGS) entry which is preliminary data.</text>
</comment>
<accession>A0A139Y8N5</accession>
<gene>
    <name evidence="1" type="ORF">TGARI_311050</name>
</gene>
<protein>
    <submittedName>
        <fullName evidence="1">Uncharacterized protein</fullName>
    </submittedName>
</protein>
<name>A0A139Y8N5_TOXGO</name>
<sequence length="118" mass="12804">MLVERPVCISGESGGRGPAFARGDNQVNDSRCTGWHDSTAQQWSLKTCRTPCLRKKEVKDILPPQCKHKVSKVNLKSSARDTVAYLDCGETTQCLPVVGGIARLPSPAFLESCTLGEN</sequence>
<dbReference type="Proteomes" id="UP000074247">
    <property type="component" value="Unassembled WGS sequence"/>
</dbReference>
<organism evidence="1 2">
    <name type="scientific">Toxoplasma gondii ARI</name>
    <dbReference type="NCBI Taxonomy" id="1074872"/>
    <lineage>
        <taxon>Eukaryota</taxon>
        <taxon>Sar</taxon>
        <taxon>Alveolata</taxon>
        <taxon>Apicomplexa</taxon>
        <taxon>Conoidasida</taxon>
        <taxon>Coccidia</taxon>
        <taxon>Eucoccidiorida</taxon>
        <taxon>Eimeriorina</taxon>
        <taxon>Sarcocystidae</taxon>
        <taxon>Toxoplasma</taxon>
    </lineage>
</organism>
<proteinExistence type="predicted"/>
<dbReference type="EMBL" id="AGQS02003619">
    <property type="protein sequence ID" value="KYF47801.1"/>
    <property type="molecule type" value="Genomic_DNA"/>
</dbReference>
<dbReference type="AlphaFoldDB" id="A0A139Y8N5"/>
<evidence type="ECO:0000313" key="2">
    <source>
        <dbReference type="Proteomes" id="UP000074247"/>
    </source>
</evidence>